<dbReference type="Gene3D" id="3.60.15.10">
    <property type="entry name" value="Ribonuclease Z/Hydroxyacylglutathione hydrolase-like"/>
    <property type="match status" value="1"/>
</dbReference>
<dbReference type="Pfam" id="PF23023">
    <property type="entry name" value="Anti-Pycsar_Apyc1"/>
    <property type="match status" value="1"/>
</dbReference>
<dbReference type="EMBL" id="AEVO01000015">
    <property type="protein sequence ID" value="EFY07785.1"/>
    <property type="molecule type" value="Genomic_DNA"/>
</dbReference>
<name>E8LI53_SUCHY</name>
<keyword evidence="2" id="KW-1185">Reference proteome</keyword>
<evidence type="ECO:0000313" key="2">
    <source>
        <dbReference type="Proteomes" id="UP000018458"/>
    </source>
</evidence>
<sequence length="271" mass="31080">MKRDIVFLGTGYALALNCYNSCFVIRNNNEYFMVDAGGGNQILKLLKDTKIDIDKIHDLFVTHTHTDHVLGVIWVMRSILQKMKAGKYEGSLRIFSHEKVLNLLKTICTATLPKKLVALMNERVMFNELTDGSDFQSCGMSFKAFDILSTKEKQYGFTALFEDGLKLSYLGDEPFNEHCESYVTDSDYLITEAFCLYKDRDIYKPYEKHHSTAKDAAECASKLRAKNIILFHTEDNDLKNRKETYTKEASEYFSGNVFVPDDLEVICLETQ</sequence>
<protein>
    <submittedName>
        <fullName evidence="1">Metallo-beta-lactamase domain protein</fullName>
    </submittedName>
</protein>
<proteinExistence type="predicted"/>
<comment type="caution">
    <text evidence="1">The sequence shown here is derived from an EMBL/GenBank/DDBJ whole genome shotgun (WGS) entry which is preliminary data.</text>
</comment>
<dbReference type="PANTHER" id="PTHR46018">
    <property type="entry name" value="ZINC PHOSPHODIESTERASE ELAC PROTEIN 1"/>
    <property type="match status" value="1"/>
</dbReference>
<dbReference type="OrthoDB" id="9803916at2"/>
<dbReference type="Proteomes" id="UP000018458">
    <property type="component" value="Unassembled WGS sequence"/>
</dbReference>
<gene>
    <name evidence="1" type="ORF">HMPREF9444_00368</name>
</gene>
<accession>E8LI53</accession>
<dbReference type="RefSeq" id="WP_009142591.1">
    <property type="nucleotide sequence ID" value="NZ_GL830953.1"/>
</dbReference>
<dbReference type="PANTHER" id="PTHR46018:SF2">
    <property type="entry name" value="ZINC PHOSPHODIESTERASE ELAC PROTEIN 1"/>
    <property type="match status" value="1"/>
</dbReference>
<reference evidence="1 2" key="1">
    <citation type="submission" date="2011-01" db="EMBL/GenBank/DDBJ databases">
        <authorList>
            <person name="Weinstock G."/>
            <person name="Sodergren E."/>
            <person name="Clifton S."/>
            <person name="Fulton L."/>
            <person name="Fulton B."/>
            <person name="Courtney L."/>
            <person name="Fronick C."/>
            <person name="Harrison M."/>
            <person name="Strong C."/>
            <person name="Farmer C."/>
            <person name="Delahaunty K."/>
            <person name="Markovic C."/>
            <person name="Hall O."/>
            <person name="Minx P."/>
            <person name="Tomlinson C."/>
            <person name="Mitreva M."/>
            <person name="Hou S."/>
            <person name="Chen J."/>
            <person name="Wollam A."/>
            <person name="Pepin K.H."/>
            <person name="Johnson M."/>
            <person name="Bhonagiri V."/>
            <person name="Zhang X."/>
            <person name="Suruliraj S."/>
            <person name="Warren W."/>
            <person name="Chinwalla A."/>
            <person name="Mardis E.R."/>
            <person name="Wilson R.K."/>
        </authorList>
    </citation>
    <scope>NUCLEOTIDE SEQUENCE [LARGE SCALE GENOMIC DNA]</scope>
    <source>
        <strain evidence="2">DSM 22608 / JCM 16073 / KCTC 15190 / YIT 12066</strain>
    </source>
</reference>
<organism evidence="1 2">
    <name type="scientific">Succinatimonas hippei (strain DSM 22608 / JCM 16073 / KCTC 15190 / YIT 12066)</name>
    <dbReference type="NCBI Taxonomy" id="762983"/>
    <lineage>
        <taxon>Bacteria</taxon>
        <taxon>Pseudomonadati</taxon>
        <taxon>Pseudomonadota</taxon>
        <taxon>Gammaproteobacteria</taxon>
        <taxon>Aeromonadales</taxon>
        <taxon>Succinivibrionaceae</taxon>
        <taxon>Succinatimonas</taxon>
    </lineage>
</organism>
<dbReference type="AlphaFoldDB" id="E8LI53"/>
<dbReference type="SUPFAM" id="SSF56281">
    <property type="entry name" value="Metallo-hydrolase/oxidoreductase"/>
    <property type="match status" value="1"/>
</dbReference>
<evidence type="ECO:0000313" key="1">
    <source>
        <dbReference type="EMBL" id="EFY07785.1"/>
    </source>
</evidence>
<dbReference type="GO" id="GO:0042781">
    <property type="term" value="F:3'-tRNA processing endoribonuclease activity"/>
    <property type="evidence" value="ECO:0007669"/>
    <property type="project" value="TreeGrafter"/>
</dbReference>
<dbReference type="eggNOG" id="COG1234">
    <property type="taxonomic scope" value="Bacteria"/>
</dbReference>
<dbReference type="HOGENOM" id="CLU_1044874_0_0_6"/>
<dbReference type="InterPro" id="IPR036866">
    <property type="entry name" value="RibonucZ/Hydroxyglut_hydro"/>
</dbReference>
<dbReference type="STRING" id="762983.HMPREF9444_00368"/>